<reference evidence="1 2" key="1">
    <citation type="journal article" date="1998" name="DNA Res.">
        <title>Complete sequence and gene organization of the genome of a hyper-thermophilic archaebacterium, Pyrococcus horikoshii OT3.</title>
        <authorList>
            <person name="Kawarabayasi Y."/>
            <person name="Sawada M."/>
            <person name="Horikawa H."/>
            <person name="Haikawa Y."/>
            <person name="Hino Y."/>
            <person name="Yamamoto S."/>
            <person name="Sekine M."/>
            <person name="Baba S."/>
            <person name="Kosugi H."/>
            <person name="Hosoyama A."/>
            <person name="Nagai Y."/>
            <person name="Sakai M."/>
            <person name="Ogura K."/>
            <person name="Otuka R."/>
            <person name="Nakazawa H."/>
            <person name="Takamiya M."/>
            <person name="Ohfuku Y."/>
            <person name="Funahashi T."/>
            <person name="Tanaka T."/>
            <person name="Kudoh Y."/>
            <person name="Yamazaki J."/>
            <person name="Kushida N."/>
            <person name="Oguchi A."/>
            <person name="Aoki K."/>
            <person name="Nakamura Y."/>
            <person name="Robb T.F."/>
            <person name="Horikoshi K."/>
            <person name="Masuchi Y."/>
            <person name="Shizuya H."/>
            <person name="Kikuchi H."/>
        </authorList>
    </citation>
    <scope>NUCLEOTIDE SEQUENCE [LARGE SCALE GENOMIC DNA]</scope>
    <source>
        <strain evidence="2">ATCC 700860 / DSM 12428 / JCM 9974 / NBRC 100139 / OT-3</strain>
    </source>
</reference>
<organism evidence="1 2">
    <name type="scientific">Pyrococcus horikoshii (strain ATCC 700860 / DSM 12428 / JCM 9974 / NBRC 100139 / OT-3)</name>
    <dbReference type="NCBI Taxonomy" id="70601"/>
    <lineage>
        <taxon>Archaea</taxon>
        <taxon>Methanobacteriati</taxon>
        <taxon>Methanobacteriota</taxon>
        <taxon>Thermococci</taxon>
        <taxon>Thermococcales</taxon>
        <taxon>Thermococcaceae</taxon>
        <taxon>Pyrococcus</taxon>
    </lineage>
</organism>
<sequence>MMLGLIFAVKLKPTDNYLIPINDEPMIRILESRLRQAKRIEDVITLVKKGQEKKYSLHVEKVKPVKGRTIIDVLLEGLPSGGDIFLIKGNMPLVMPFFVNYMSTIFIEESPDALIPKWKDGRIELFHAIYNARALRNALEGMKAEGEKNIGNLPRYLDAEYLCVDELLGRNEKLMWSFFAIRGSEDLRIVLKSGII</sequence>
<dbReference type="eggNOG" id="arCOG01872">
    <property type="taxonomic scope" value="Archaea"/>
</dbReference>
<evidence type="ECO:0008006" key="3">
    <source>
        <dbReference type="Google" id="ProtNLM"/>
    </source>
</evidence>
<evidence type="ECO:0000313" key="2">
    <source>
        <dbReference type="Proteomes" id="UP000000752"/>
    </source>
</evidence>
<keyword evidence="2" id="KW-1185">Reference proteome</keyword>
<evidence type="ECO:0000313" key="1">
    <source>
        <dbReference type="EMBL" id="BAA29141.1"/>
    </source>
</evidence>
<dbReference type="Proteomes" id="UP000000752">
    <property type="component" value="Chromosome"/>
</dbReference>
<gene>
    <name evidence="1" type="ordered locus">PH0072</name>
</gene>
<dbReference type="EMBL" id="BA000001">
    <property type="protein sequence ID" value="BAA29141.1"/>
    <property type="molecule type" value="Genomic_DNA"/>
</dbReference>
<dbReference type="KEGG" id="pho:PH0072"/>
<protein>
    <recommendedName>
        <fullName evidence="3">MobA-like NTP transferase domain-containing protein</fullName>
    </recommendedName>
</protein>
<dbReference type="Gene3D" id="3.90.550.10">
    <property type="entry name" value="Spore Coat Polysaccharide Biosynthesis Protein SpsA, Chain A"/>
    <property type="match status" value="1"/>
</dbReference>
<dbReference type="InterPro" id="IPR029044">
    <property type="entry name" value="Nucleotide-diphossugar_trans"/>
</dbReference>
<name>O57791_PYRHO</name>
<proteinExistence type="predicted"/>
<dbReference type="AlphaFoldDB" id="O57791"/>
<accession>O57791</accession>
<dbReference type="SUPFAM" id="SSF53448">
    <property type="entry name" value="Nucleotide-diphospho-sugar transferases"/>
    <property type="match status" value="1"/>
</dbReference>
<dbReference type="EnsemblBacteria" id="BAA29141">
    <property type="protein sequence ID" value="BAA29141"/>
    <property type="gene ID" value="BAA29141"/>
</dbReference>
<dbReference type="PIR" id="F71226">
    <property type="entry name" value="F71226"/>
</dbReference>
<dbReference type="STRING" id="70601.gene:9376980"/>